<gene>
    <name evidence="1" type="ORF">S01H4_13041</name>
</gene>
<organism evidence="1">
    <name type="scientific">marine sediment metagenome</name>
    <dbReference type="NCBI Taxonomy" id="412755"/>
    <lineage>
        <taxon>unclassified sequences</taxon>
        <taxon>metagenomes</taxon>
        <taxon>ecological metagenomes</taxon>
    </lineage>
</organism>
<dbReference type="AlphaFoldDB" id="X1AK48"/>
<reference evidence="1" key="1">
    <citation type="journal article" date="2014" name="Front. Microbiol.">
        <title>High frequency of phylogenetically diverse reductive dehalogenase-homologous genes in deep subseafloor sedimentary metagenomes.</title>
        <authorList>
            <person name="Kawai M."/>
            <person name="Futagami T."/>
            <person name="Toyoda A."/>
            <person name="Takaki Y."/>
            <person name="Nishi S."/>
            <person name="Hori S."/>
            <person name="Arai W."/>
            <person name="Tsubouchi T."/>
            <person name="Morono Y."/>
            <person name="Uchiyama I."/>
            <person name="Ito T."/>
            <person name="Fujiyama A."/>
            <person name="Inagaki F."/>
            <person name="Takami H."/>
        </authorList>
    </citation>
    <scope>NUCLEOTIDE SEQUENCE</scope>
    <source>
        <strain evidence="1">Expedition CK06-06</strain>
    </source>
</reference>
<name>X1AK48_9ZZZZ</name>
<sequence length="96" mass="11113">MGSVTRHTTKKVPIPKLDRSVVRIVRSNPTDLQNLADGELFFDMNTMTLYVNIKDEELKAKRVAHVEEINALSPDCPYYHIPEGWNPYAYRVFPHL</sequence>
<comment type="caution">
    <text evidence="1">The sequence shown here is derived from an EMBL/GenBank/DDBJ whole genome shotgun (WGS) entry which is preliminary data.</text>
</comment>
<proteinExistence type="predicted"/>
<dbReference type="EMBL" id="BART01005758">
    <property type="protein sequence ID" value="GAG69937.1"/>
    <property type="molecule type" value="Genomic_DNA"/>
</dbReference>
<accession>X1AK48</accession>
<protein>
    <submittedName>
        <fullName evidence="1">Uncharacterized protein</fullName>
    </submittedName>
</protein>
<evidence type="ECO:0000313" key="1">
    <source>
        <dbReference type="EMBL" id="GAG69937.1"/>
    </source>
</evidence>